<protein>
    <recommendedName>
        <fullName evidence="12">Polygalacturonase</fullName>
    </recommendedName>
</protein>
<dbReference type="InterPro" id="IPR000743">
    <property type="entry name" value="Glyco_hydro_28"/>
</dbReference>
<dbReference type="AlphaFoldDB" id="A0A7N0TJK7"/>
<keyword evidence="4" id="KW-0964">Secreted</keyword>
<comment type="similarity">
    <text evidence="2 9">Belongs to the glycosyl hydrolase 28 family.</text>
</comment>
<evidence type="ECO:0000256" key="8">
    <source>
        <dbReference type="PROSITE-ProRule" id="PRU10052"/>
    </source>
</evidence>
<evidence type="ECO:0000256" key="4">
    <source>
        <dbReference type="ARBA" id="ARBA00022525"/>
    </source>
</evidence>
<keyword evidence="11" id="KW-1185">Reference proteome</keyword>
<accession>A0A7N0TJK7</accession>
<proteinExistence type="inferred from homology"/>
<dbReference type="InterPro" id="IPR012334">
    <property type="entry name" value="Pectin_lyas_fold"/>
</dbReference>
<evidence type="ECO:0000313" key="10">
    <source>
        <dbReference type="EnsemblPlants" id="Kaladp0038s0077.1.v1.1"/>
    </source>
</evidence>
<keyword evidence="5 9" id="KW-0378">Hydrolase</keyword>
<reference evidence="10" key="1">
    <citation type="submission" date="2021-01" db="UniProtKB">
        <authorList>
            <consortium name="EnsemblPlants"/>
        </authorList>
    </citation>
    <scope>IDENTIFICATION</scope>
</reference>
<evidence type="ECO:0000256" key="2">
    <source>
        <dbReference type="ARBA" id="ARBA00008834"/>
    </source>
</evidence>
<dbReference type="SUPFAM" id="SSF51126">
    <property type="entry name" value="Pectin lyase-like"/>
    <property type="match status" value="1"/>
</dbReference>
<dbReference type="Proteomes" id="UP000594263">
    <property type="component" value="Unplaced"/>
</dbReference>
<keyword evidence="3" id="KW-0134">Cell wall</keyword>
<dbReference type="PANTHER" id="PTHR31375">
    <property type="match status" value="1"/>
</dbReference>
<dbReference type="GO" id="GO:0071555">
    <property type="term" value="P:cell wall organization"/>
    <property type="evidence" value="ECO:0007669"/>
    <property type="project" value="UniProtKB-KW"/>
</dbReference>
<dbReference type="EnsemblPlants" id="Kaladp0038s0077.1.v1.1">
    <property type="protein sequence ID" value="Kaladp0038s0077.1.v1.1"/>
    <property type="gene ID" value="Kaladp0038s0077.v1.1"/>
</dbReference>
<dbReference type="InterPro" id="IPR006626">
    <property type="entry name" value="PbH1"/>
</dbReference>
<organism evidence="10 11">
    <name type="scientific">Kalanchoe fedtschenkoi</name>
    <name type="common">Lavender scallops</name>
    <name type="synonym">South American air plant</name>
    <dbReference type="NCBI Taxonomy" id="63787"/>
    <lineage>
        <taxon>Eukaryota</taxon>
        <taxon>Viridiplantae</taxon>
        <taxon>Streptophyta</taxon>
        <taxon>Embryophyta</taxon>
        <taxon>Tracheophyta</taxon>
        <taxon>Spermatophyta</taxon>
        <taxon>Magnoliopsida</taxon>
        <taxon>eudicotyledons</taxon>
        <taxon>Gunneridae</taxon>
        <taxon>Pentapetalae</taxon>
        <taxon>Saxifragales</taxon>
        <taxon>Crassulaceae</taxon>
        <taxon>Kalanchoe</taxon>
    </lineage>
</organism>
<name>A0A7N0TJK7_KALFE</name>
<dbReference type="OMA" id="RYSRIQG"/>
<dbReference type="GO" id="GO:0004650">
    <property type="term" value="F:polygalacturonase activity"/>
    <property type="evidence" value="ECO:0007669"/>
    <property type="project" value="InterPro"/>
</dbReference>
<evidence type="ECO:0000256" key="9">
    <source>
        <dbReference type="RuleBase" id="RU361169"/>
    </source>
</evidence>
<feature type="active site" evidence="8">
    <location>
        <position position="225"/>
    </location>
</feature>
<dbReference type="SMART" id="SM00710">
    <property type="entry name" value="PbH1"/>
    <property type="match status" value="6"/>
</dbReference>
<dbReference type="Pfam" id="PF00295">
    <property type="entry name" value="Glyco_hydro_28"/>
    <property type="match status" value="1"/>
</dbReference>
<comment type="subcellular location">
    <subcellularLocation>
        <location evidence="1">Secreted</location>
        <location evidence="1">Cell wall</location>
    </subcellularLocation>
</comment>
<evidence type="ECO:0000313" key="11">
    <source>
        <dbReference type="Proteomes" id="UP000594263"/>
    </source>
</evidence>
<dbReference type="Gene3D" id="2.160.20.10">
    <property type="entry name" value="Single-stranded right-handed beta-helix, Pectin lyase-like"/>
    <property type="match status" value="1"/>
</dbReference>
<dbReference type="PROSITE" id="PS00502">
    <property type="entry name" value="POLYGALACTURONASE"/>
    <property type="match status" value="1"/>
</dbReference>
<evidence type="ECO:0000256" key="3">
    <source>
        <dbReference type="ARBA" id="ARBA00022512"/>
    </source>
</evidence>
<evidence type="ECO:0000256" key="5">
    <source>
        <dbReference type="ARBA" id="ARBA00022801"/>
    </source>
</evidence>
<evidence type="ECO:0008006" key="12">
    <source>
        <dbReference type="Google" id="ProtNLM"/>
    </source>
</evidence>
<evidence type="ECO:0000256" key="1">
    <source>
        <dbReference type="ARBA" id="ARBA00004191"/>
    </source>
</evidence>
<dbReference type="Gramene" id="Kaladp0038s0077.1.v1.1">
    <property type="protein sequence ID" value="Kaladp0038s0077.1.v1.1"/>
    <property type="gene ID" value="Kaladp0038s0077.v1.1"/>
</dbReference>
<evidence type="ECO:0000256" key="6">
    <source>
        <dbReference type="ARBA" id="ARBA00023295"/>
    </source>
</evidence>
<dbReference type="GO" id="GO:0005975">
    <property type="term" value="P:carbohydrate metabolic process"/>
    <property type="evidence" value="ECO:0007669"/>
    <property type="project" value="InterPro"/>
</dbReference>
<keyword evidence="6 9" id="KW-0326">Glycosidase</keyword>
<keyword evidence="7" id="KW-0961">Cell wall biogenesis/degradation</keyword>
<dbReference type="InterPro" id="IPR011050">
    <property type="entry name" value="Pectin_lyase_fold/virulence"/>
</dbReference>
<sequence length="391" mass="42503">MLTMCTLITAQIDVTNYGAVGDGETDDSTAFLKAWTTLCDSTEEYPTLVIPEGKTFYVQPLYFQGPCKSSKLRVKIEGDILAPKKEDWKKCGDSWITFSSVNNLIIFGDGKLNGQGASWWGQWRSHWGGQGGVYFNKCKNLQLSGITSVNSSKTHFSLQGCHRANISGLSIEAPETSPDTNGINLSKSSDIVVDNITIGTGNDCISIGGGIKNLTITRIICGPGHGISIGSLGKNKKYETVEDVLIRGCTFSNVQNGARIKTWEGGSGYVKGIRYENITLKSAKRPIIIDQSYCPTHDCEETEVKSLEISNVSFVDFYGTTATLRAITLNCTSDGPGCTDINLDNVTIRRGPRISLDADEVGEHHNEVYAYCRNAHGKATATIPEVPCLEE</sequence>
<evidence type="ECO:0000256" key="7">
    <source>
        <dbReference type="ARBA" id="ARBA00023316"/>
    </source>
</evidence>